<evidence type="ECO:0000313" key="1">
    <source>
        <dbReference type="EMBL" id="DAE11720.1"/>
    </source>
</evidence>
<reference evidence="1" key="1">
    <citation type="journal article" date="2021" name="Proc. Natl. Acad. Sci. U.S.A.">
        <title>A Catalog of Tens of Thousands of Viruses from Human Metagenomes Reveals Hidden Associations with Chronic Diseases.</title>
        <authorList>
            <person name="Tisza M.J."/>
            <person name="Buck C.B."/>
        </authorList>
    </citation>
    <scope>NUCLEOTIDE SEQUENCE</scope>
    <source>
        <strain evidence="1">Ct2vX3</strain>
    </source>
</reference>
<organism evidence="1">
    <name type="scientific">Siphoviridae sp. ct2vX3</name>
    <dbReference type="NCBI Taxonomy" id="2825318"/>
    <lineage>
        <taxon>Viruses</taxon>
        <taxon>Duplodnaviria</taxon>
        <taxon>Heunggongvirae</taxon>
        <taxon>Uroviricota</taxon>
        <taxon>Caudoviricetes</taxon>
    </lineage>
</organism>
<accession>A0A8S5PY91</accession>
<proteinExistence type="predicted"/>
<sequence length="34" mass="4067">MVIDFNNLFFSNLCRLVFIRRANKSFCARNKNTL</sequence>
<name>A0A8S5PY91_9CAUD</name>
<protein>
    <submittedName>
        <fullName evidence="1">Uncharacterized protein</fullName>
    </submittedName>
</protein>
<dbReference type="EMBL" id="BK015535">
    <property type="protein sequence ID" value="DAE11720.1"/>
    <property type="molecule type" value="Genomic_DNA"/>
</dbReference>